<evidence type="ECO:0000313" key="3">
    <source>
        <dbReference type="EMBL" id="EAU80991.2"/>
    </source>
</evidence>
<dbReference type="PROSITE" id="PS51420">
    <property type="entry name" value="RHO"/>
    <property type="match status" value="1"/>
</dbReference>
<dbReference type="PRINTS" id="PR00449">
    <property type="entry name" value="RASTRNSFRMNG"/>
</dbReference>
<dbReference type="HOGENOM" id="CLU_1360333_0_0_1"/>
<dbReference type="InterPro" id="IPR027417">
    <property type="entry name" value="P-loop_NTPase"/>
</dbReference>
<dbReference type="Proteomes" id="UP000001861">
    <property type="component" value="Unassembled WGS sequence"/>
</dbReference>
<dbReference type="RefSeq" id="XP_001840938.2">
    <property type="nucleotide sequence ID" value="XM_001840886.2"/>
</dbReference>
<evidence type="ECO:0000313" key="4">
    <source>
        <dbReference type="Proteomes" id="UP000001861"/>
    </source>
</evidence>
<comment type="caution">
    <text evidence="3">The sequence shown here is derived from an EMBL/GenBank/DDBJ whole genome shotgun (WGS) entry which is preliminary data.</text>
</comment>
<dbReference type="KEGG" id="cci:CC1G_03167"/>
<dbReference type="VEuPathDB" id="FungiDB:CC1G_03167"/>
<keyword evidence="1" id="KW-0547">Nucleotide-binding</keyword>
<dbReference type="GO" id="GO:0005525">
    <property type="term" value="F:GTP binding"/>
    <property type="evidence" value="ECO:0007669"/>
    <property type="project" value="UniProtKB-KW"/>
</dbReference>
<reference evidence="3 4" key="1">
    <citation type="journal article" date="2010" name="Proc. Natl. Acad. Sci. U.S.A.">
        <title>Insights into evolution of multicellular fungi from the assembled chromosomes of the mushroom Coprinopsis cinerea (Coprinus cinereus).</title>
        <authorList>
            <person name="Stajich J.E."/>
            <person name="Wilke S.K."/>
            <person name="Ahren D."/>
            <person name="Au C.H."/>
            <person name="Birren B.W."/>
            <person name="Borodovsky M."/>
            <person name="Burns C."/>
            <person name="Canback B."/>
            <person name="Casselton L.A."/>
            <person name="Cheng C.K."/>
            <person name="Deng J."/>
            <person name="Dietrich F.S."/>
            <person name="Fargo D.C."/>
            <person name="Farman M.L."/>
            <person name="Gathman A.C."/>
            <person name="Goldberg J."/>
            <person name="Guigo R."/>
            <person name="Hoegger P.J."/>
            <person name="Hooker J.B."/>
            <person name="Huggins A."/>
            <person name="James T.Y."/>
            <person name="Kamada T."/>
            <person name="Kilaru S."/>
            <person name="Kodira C."/>
            <person name="Kues U."/>
            <person name="Kupfer D."/>
            <person name="Kwan H.S."/>
            <person name="Lomsadze A."/>
            <person name="Li W."/>
            <person name="Lilly W.W."/>
            <person name="Ma L.J."/>
            <person name="Mackey A.J."/>
            <person name="Manning G."/>
            <person name="Martin F."/>
            <person name="Muraguchi H."/>
            <person name="Natvig D.O."/>
            <person name="Palmerini H."/>
            <person name="Ramesh M.A."/>
            <person name="Rehmeyer C.J."/>
            <person name="Roe B.A."/>
            <person name="Shenoy N."/>
            <person name="Stanke M."/>
            <person name="Ter-Hovhannisyan V."/>
            <person name="Tunlid A."/>
            <person name="Velagapudi R."/>
            <person name="Vision T.J."/>
            <person name="Zeng Q."/>
            <person name="Zolan M.E."/>
            <person name="Pukkila P.J."/>
        </authorList>
    </citation>
    <scope>NUCLEOTIDE SEQUENCE [LARGE SCALE GENOMIC DNA]</scope>
    <source>
        <strain evidence="4">Okayama-7 / 130 / ATCC MYA-4618 / FGSC 9003</strain>
    </source>
</reference>
<dbReference type="SUPFAM" id="SSF52540">
    <property type="entry name" value="P-loop containing nucleoside triphosphate hydrolases"/>
    <property type="match status" value="1"/>
</dbReference>
<keyword evidence="2" id="KW-0342">GTP-binding</keyword>
<evidence type="ECO:0000256" key="2">
    <source>
        <dbReference type="ARBA" id="ARBA00023134"/>
    </source>
</evidence>
<dbReference type="SMART" id="SM00174">
    <property type="entry name" value="RHO"/>
    <property type="match status" value="1"/>
</dbReference>
<sequence length="201" mass="22517">MPRQRKLRLEDPLRCKLVIVGCGGVGKTSLLCTYARGEFPEPYVAASFDGYVADVELPLDSIPGLNLEVWERKPGWLRRVKECFSSTFRRIQSLNEEGGLNDLGLNVLNVEMALWDTAGSDDYDRLRPLSYLDAHVFLGEATAQRINALHYFEVSAKRDGVEGIGEVFVTAAKEAVRFRLKLVEEERRGRREGLNRVSGGG</sequence>
<dbReference type="GO" id="GO:0003924">
    <property type="term" value="F:GTPase activity"/>
    <property type="evidence" value="ECO:0007669"/>
    <property type="project" value="InterPro"/>
</dbReference>
<protein>
    <submittedName>
        <fullName evidence="3">Uncharacterized protein</fullName>
    </submittedName>
</protein>
<dbReference type="GO" id="GO:0007264">
    <property type="term" value="P:small GTPase-mediated signal transduction"/>
    <property type="evidence" value="ECO:0007669"/>
    <property type="project" value="InterPro"/>
</dbReference>
<dbReference type="EMBL" id="AACS02000008">
    <property type="protein sequence ID" value="EAU80991.2"/>
    <property type="molecule type" value="Genomic_DNA"/>
</dbReference>
<dbReference type="AlphaFoldDB" id="A8PF62"/>
<dbReference type="Gene3D" id="3.40.50.300">
    <property type="entry name" value="P-loop containing nucleotide triphosphate hydrolases"/>
    <property type="match status" value="1"/>
</dbReference>
<name>A8PF62_COPC7</name>
<dbReference type="GeneID" id="6017594"/>
<organism evidence="3 4">
    <name type="scientific">Coprinopsis cinerea (strain Okayama-7 / 130 / ATCC MYA-4618 / FGSC 9003)</name>
    <name type="common">Inky cap fungus</name>
    <name type="synonym">Hormographiella aspergillata</name>
    <dbReference type="NCBI Taxonomy" id="240176"/>
    <lineage>
        <taxon>Eukaryota</taxon>
        <taxon>Fungi</taxon>
        <taxon>Dikarya</taxon>
        <taxon>Basidiomycota</taxon>
        <taxon>Agaricomycotina</taxon>
        <taxon>Agaricomycetes</taxon>
        <taxon>Agaricomycetidae</taxon>
        <taxon>Agaricales</taxon>
        <taxon>Agaricineae</taxon>
        <taxon>Psathyrellaceae</taxon>
        <taxon>Coprinopsis</taxon>
    </lineage>
</organism>
<dbReference type="STRING" id="240176.A8PF62"/>
<accession>A8PF62</accession>
<dbReference type="eggNOG" id="KOG0393">
    <property type="taxonomic scope" value="Eukaryota"/>
</dbReference>
<gene>
    <name evidence="3" type="ORF">CC1G_03167</name>
</gene>
<proteinExistence type="predicted"/>
<dbReference type="PANTHER" id="PTHR24072">
    <property type="entry name" value="RHO FAMILY GTPASE"/>
    <property type="match status" value="1"/>
</dbReference>
<dbReference type="InterPro" id="IPR001806">
    <property type="entry name" value="Small_GTPase"/>
</dbReference>
<dbReference type="Pfam" id="PF00071">
    <property type="entry name" value="Ras"/>
    <property type="match status" value="2"/>
</dbReference>
<dbReference type="InterPro" id="IPR003578">
    <property type="entry name" value="Small_GTPase_Rho"/>
</dbReference>
<dbReference type="InParanoid" id="A8PF62"/>
<evidence type="ECO:0000256" key="1">
    <source>
        <dbReference type="ARBA" id="ARBA00022741"/>
    </source>
</evidence>
<keyword evidence="4" id="KW-1185">Reference proteome</keyword>